<reference evidence="4 5" key="1">
    <citation type="submission" date="2018-03" db="EMBL/GenBank/DDBJ databases">
        <title>Genomic Encyclopedia of Archaeal and Bacterial Type Strains, Phase II (KMG-II): from individual species to whole genera.</title>
        <authorList>
            <person name="Goeker M."/>
        </authorList>
    </citation>
    <scope>NUCLEOTIDE SEQUENCE [LARGE SCALE GENOMIC DNA]</scope>
    <source>
        <strain evidence="4 5">DSM 19711</strain>
    </source>
</reference>
<gene>
    <name evidence="4" type="ORF">CLV37_102265</name>
</gene>
<dbReference type="Gene3D" id="4.10.520.10">
    <property type="entry name" value="IHF-like DNA-binding proteins"/>
    <property type="match status" value="1"/>
</dbReference>
<protein>
    <submittedName>
        <fullName evidence="4">DNA-binding protein HU-beta</fullName>
    </submittedName>
</protein>
<dbReference type="CDD" id="cd14435">
    <property type="entry name" value="SPO1_TF1_like"/>
    <property type="match status" value="1"/>
</dbReference>
<dbReference type="SUPFAM" id="SSF47729">
    <property type="entry name" value="IHF-like DNA-binding proteins"/>
    <property type="match status" value="1"/>
</dbReference>
<dbReference type="Proteomes" id="UP000238083">
    <property type="component" value="Unassembled WGS sequence"/>
</dbReference>
<name>A0A2T0R814_9ACTN</name>
<organism evidence="4 5">
    <name type="scientific">Kineococcus rhizosphaerae</name>
    <dbReference type="NCBI Taxonomy" id="559628"/>
    <lineage>
        <taxon>Bacteria</taxon>
        <taxon>Bacillati</taxon>
        <taxon>Actinomycetota</taxon>
        <taxon>Actinomycetes</taxon>
        <taxon>Kineosporiales</taxon>
        <taxon>Kineosporiaceae</taxon>
        <taxon>Kineococcus</taxon>
    </lineage>
</organism>
<keyword evidence="2 4" id="KW-0238">DNA-binding</keyword>
<dbReference type="Pfam" id="PF00216">
    <property type="entry name" value="Bac_DNA_binding"/>
    <property type="match status" value="1"/>
</dbReference>
<keyword evidence="5" id="KW-1185">Reference proteome</keyword>
<dbReference type="InterPro" id="IPR010992">
    <property type="entry name" value="IHF-like_DNA-bd_dom_sf"/>
</dbReference>
<evidence type="ECO:0000313" key="5">
    <source>
        <dbReference type="Proteomes" id="UP000238083"/>
    </source>
</evidence>
<dbReference type="AlphaFoldDB" id="A0A2T0R814"/>
<dbReference type="EMBL" id="PVZF01000002">
    <property type="protein sequence ID" value="PRY17306.1"/>
    <property type="molecule type" value="Genomic_DNA"/>
</dbReference>
<comment type="similarity">
    <text evidence="3">Belongs to the bacterial histone-like protein family.</text>
</comment>
<dbReference type="OrthoDB" id="9799835at2"/>
<dbReference type="RefSeq" id="WP_106207971.1">
    <property type="nucleotide sequence ID" value="NZ_PVZF01000002.1"/>
</dbReference>
<dbReference type="GO" id="GO:0005829">
    <property type="term" value="C:cytosol"/>
    <property type="evidence" value="ECO:0007669"/>
    <property type="project" value="TreeGrafter"/>
</dbReference>
<dbReference type="PANTHER" id="PTHR33175:SF3">
    <property type="entry name" value="DNA-BINDING PROTEIN HU-BETA"/>
    <property type="match status" value="1"/>
</dbReference>
<dbReference type="GO" id="GO:0003677">
    <property type="term" value="F:DNA binding"/>
    <property type="evidence" value="ECO:0007669"/>
    <property type="project" value="UniProtKB-KW"/>
</dbReference>
<keyword evidence="1" id="KW-0226">DNA condensation</keyword>
<evidence type="ECO:0000256" key="1">
    <source>
        <dbReference type="ARBA" id="ARBA00023067"/>
    </source>
</evidence>
<proteinExistence type="inferred from homology"/>
<dbReference type="GO" id="GO:0030261">
    <property type="term" value="P:chromosome condensation"/>
    <property type="evidence" value="ECO:0007669"/>
    <property type="project" value="UniProtKB-KW"/>
</dbReference>
<evidence type="ECO:0000256" key="3">
    <source>
        <dbReference type="RuleBase" id="RU003939"/>
    </source>
</evidence>
<dbReference type="GO" id="GO:0030527">
    <property type="term" value="F:structural constituent of chromatin"/>
    <property type="evidence" value="ECO:0007669"/>
    <property type="project" value="InterPro"/>
</dbReference>
<dbReference type="PRINTS" id="PR01727">
    <property type="entry name" value="DNABINDINGHU"/>
</dbReference>
<dbReference type="PANTHER" id="PTHR33175">
    <property type="entry name" value="DNA-BINDING PROTEIN HU"/>
    <property type="match status" value="1"/>
</dbReference>
<evidence type="ECO:0000313" key="4">
    <source>
        <dbReference type="EMBL" id="PRY17306.1"/>
    </source>
</evidence>
<dbReference type="SMART" id="SM00411">
    <property type="entry name" value="BHL"/>
    <property type="match status" value="1"/>
</dbReference>
<dbReference type="InterPro" id="IPR000119">
    <property type="entry name" value="Hist_DNA-bd"/>
</dbReference>
<sequence>MNRSELVTAVAQRAGLTQSDADSLLNAFGDVLVEAVAKGEAVKLPGLLTVERVERAARTGRNPRTGETMEIAASFGAKLTAGSKLKAAANGS</sequence>
<evidence type="ECO:0000256" key="2">
    <source>
        <dbReference type="ARBA" id="ARBA00023125"/>
    </source>
</evidence>
<comment type="caution">
    <text evidence="4">The sequence shown here is derived from an EMBL/GenBank/DDBJ whole genome shotgun (WGS) entry which is preliminary data.</text>
</comment>
<accession>A0A2T0R814</accession>